<dbReference type="EMBL" id="CP000916">
    <property type="protein sequence ID" value="ACM23974.1"/>
    <property type="molecule type" value="Genomic_DNA"/>
</dbReference>
<sequence>MRVESVGYNPVYPNYAVQRSLSTGNTPVMSKEQMEQILFFSLYQQTGLNLKLVRIAGELYSGKTMDQLV</sequence>
<protein>
    <submittedName>
        <fullName evidence="1">Uncharacterized protein</fullName>
    </submittedName>
</protein>
<dbReference type="eggNOG" id="ENOG5033BZH">
    <property type="taxonomic scope" value="Bacteria"/>
</dbReference>
<gene>
    <name evidence="1" type="ordered locus">CTN_1798</name>
</gene>
<keyword evidence="2" id="KW-1185">Reference proteome</keyword>
<accession>B9KAJ1</accession>
<dbReference type="RefSeq" id="WP_015920212.1">
    <property type="nucleotide sequence ID" value="NC_011978.1"/>
</dbReference>
<dbReference type="AlphaFoldDB" id="B9KAJ1"/>
<organism evidence="1 2">
    <name type="scientific">Thermotoga neapolitana (strain ATCC 49049 / DSM 4359 / NBRC 107923 / NS-E)</name>
    <dbReference type="NCBI Taxonomy" id="309803"/>
    <lineage>
        <taxon>Bacteria</taxon>
        <taxon>Thermotogati</taxon>
        <taxon>Thermotogota</taxon>
        <taxon>Thermotogae</taxon>
        <taxon>Thermotogales</taxon>
        <taxon>Thermotogaceae</taxon>
        <taxon>Thermotoga</taxon>
    </lineage>
</organism>
<dbReference type="STRING" id="309803.CTN_1798"/>
<dbReference type="HOGENOM" id="CLU_195925_0_0_0"/>
<dbReference type="Proteomes" id="UP000000445">
    <property type="component" value="Chromosome"/>
</dbReference>
<proteinExistence type="predicted"/>
<dbReference type="KEGG" id="tna:CTN_1798"/>
<reference evidence="1 2" key="1">
    <citation type="journal article" date="2009" name="Biosci. Biotechnol. Biochem.">
        <title>WeGAS: a web-based microbial genome annotation system.</title>
        <authorList>
            <person name="Lee D."/>
            <person name="Seo H."/>
            <person name="Park C."/>
            <person name="Park K."/>
        </authorList>
    </citation>
    <scope>NUCLEOTIDE SEQUENCE [LARGE SCALE GENOMIC DNA]</scope>
    <source>
        <strain evidence="2">ATCC 49049 / DSM 4359 / NBRC 107923 / NS-E</strain>
    </source>
</reference>
<name>B9KAJ1_THENN</name>
<evidence type="ECO:0000313" key="1">
    <source>
        <dbReference type="EMBL" id="ACM23974.1"/>
    </source>
</evidence>
<evidence type="ECO:0000313" key="2">
    <source>
        <dbReference type="Proteomes" id="UP000000445"/>
    </source>
</evidence>